<proteinExistence type="predicted"/>
<evidence type="ECO:0000313" key="2">
    <source>
        <dbReference type="EMBL" id="QQP54730.1"/>
    </source>
</evidence>
<dbReference type="PANTHER" id="PTHR31635:SF196">
    <property type="entry name" value="REVERSE TRANSCRIPTASE DOMAIN-CONTAINING PROTEIN-RELATED"/>
    <property type="match status" value="1"/>
</dbReference>
<feature type="non-terminal residue" evidence="2">
    <location>
        <position position="93"/>
    </location>
</feature>
<dbReference type="PANTHER" id="PTHR31635">
    <property type="entry name" value="REVERSE TRANSCRIPTASE DOMAIN-CONTAINING PROTEIN-RELATED"/>
    <property type="match status" value="1"/>
</dbReference>
<dbReference type="Proteomes" id="UP000595437">
    <property type="component" value="Chromosome 5"/>
</dbReference>
<dbReference type="InterPro" id="IPR000477">
    <property type="entry name" value="RT_dom"/>
</dbReference>
<evidence type="ECO:0000313" key="3">
    <source>
        <dbReference type="Proteomes" id="UP000595437"/>
    </source>
</evidence>
<accession>A0A7T8KF13</accession>
<dbReference type="OrthoDB" id="411871at2759"/>
<dbReference type="SUPFAM" id="SSF56672">
    <property type="entry name" value="DNA/RNA polymerases"/>
    <property type="match status" value="1"/>
</dbReference>
<reference evidence="3" key="1">
    <citation type="submission" date="2021-01" db="EMBL/GenBank/DDBJ databases">
        <title>Caligus Genome Assembly.</title>
        <authorList>
            <person name="Gallardo-Escarate C."/>
        </authorList>
    </citation>
    <scope>NUCLEOTIDE SEQUENCE [LARGE SCALE GENOMIC DNA]</scope>
</reference>
<feature type="domain" description="Reverse transcriptase" evidence="1">
    <location>
        <begin position="10"/>
        <end position="92"/>
    </location>
</feature>
<dbReference type="GO" id="GO:0071897">
    <property type="term" value="P:DNA biosynthetic process"/>
    <property type="evidence" value="ECO:0007669"/>
    <property type="project" value="UniProtKB-ARBA"/>
</dbReference>
<organism evidence="2 3">
    <name type="scientific">Caligus rogercresseyi</name>
    <name type="common">Sea louse</name>
    <dbReference type="NCBI Taxonomy" id="217165"/>
    <lineage>
        <taxon>Eukaryota</taxon>
        <taxon>Metazoa</taxon>
        <taxon>Ecdysozoa</taxon>
        <taxon>Arthropoda</taxon>
        <taxon>Crustacea</taxon>
        <taxon>Multicrustacea</taxon>
        <taxon>Hexanauplia</taxon>
        <taxon>Copepoda</taxon>
        <taxon>Siphonostomatoida</taxon>
        <taxon>Caligidae</taxon>
        <taxon>Caligus</taxon>
    </lineage>
</organism>
<keyword evidence="3" id="KW-1185">Reference proteome</keyword>
<protein>
    <recommendedName>
        <fullName evidence="1">Reverse transcriptase domain-containing protein</fullName>
    </recommendedName>
</protein>
<sequence>RWNVHKPLDPLTILNESYRILAGVLAKQMEPILNGVLGPEQKGFLRGRNIADISRNISAVIDSTKTRGKYGAIVAIDFSKAFDFISHSFILKA</sequence>
<gene>
    <name evidence="2" type="ORF">FKW44_007654</name>
</gene>
<dbReference type="Pfam" id="PF00078">
    <property type="entry name" value="RVT_1"/>
    <property type="match status" value="1"/>
</dbReference>
<dbReference type="InterPro" id="IPR043502">
    <property type="entry name" value="DNA/RNA_pol_sf"/>
</dbReference>
<evidence type="ECO:0000259" key="1">
    <source>
        <dbReference type="Pfam" id="PF00078"/>
    </source>
</evidence>
<feature type="non-terminal residue" evidence="2">
    <location>
        <position position="1"/>
    </location>
</feature>
<name>A0A7T8KF13_CALRO</name>
<dbReference type="EMBL" id="CP045894">
    <property type="protein sequence ID" value="QQP54730.1"/>
    <property type="molecule type" value="Genomic_DNA"/>
</dbReference>
<dbReference type="AlphaFoldDB" id="A0A7T8KF13"/>